<evidence type="ECO:0000313" key="3">
    <source>
        <dbReference type="EMBL" id="SNV28980.1"/>
    </source>
</evidence>
<keyword evidence="2" id="KW-0472">Membrane</keyword>
<evidence type="ECO:0000313" key="4">
    <source>
        <dbReference type="Proteomes" id="UP000215332"/>
    </source>
</evidence>
<gene>
    <name evidence="3" type="ORF">SAMEA4412665_00217</name>
</gene>
<dbReference type="Pfam" id="PF11377">
    <property type="entry name" value="DUF3180"/>
    <property type="match status" value="1"/>
</dbReference>
<sequence>MTRELPQNWPDHHETPPPHGNLTPTTSRQVWVALLSGAVLGWFVLSIYTVTDSIVPVLPMSTPIILAVIAVAVWVDSRLLAAKVADEKREVSPTEGLVSLALGKALVLTGAALGGASIVYVLANIAHLDIPSPRQRVVMGSVTVVVCALLSVSGWQLEKACRVPKDPDGKDT</sequence>
<dbReference type="RefSeq" id="WP_021105127.1">
    <property type="nucleotide sequence ID" value="NZ_AP026710.1"/>
</dbReference>
<reference evidence="3 4" key="1">
    <citation type="submission" date="2017-06" db="EMBL/GenBank/DDBJ databases">
        <authorList>
            <consortium name="Pathogen Informatics"/>
        </authorList>
    </citation>
    <scope>NUCLEOTIDE SEQUENCE [LARGE SCALE GENOMIC DNA]</scope>
    <source>
        <strain evidence="3 4">NCTC11865</strain>
    </source>
</reference>
<feature type="transmembrane region" description="Helical" evidence="2">
    <location>
        <begin position="105"/>
        <end position="125"/>
    </location>
</feature>
<keyword evidence="2" id="KW-0812">Transmembrane</keyword>
<name>A0A239W4P9_9ACTN</name>
<feature type="transmembrane region" description="Helical" evidence="2">
    <location>
        <begin position="57"/>
        <end position="75"/>
    </location>
</feature>
<dbReference type="KEGG" id="cgrn:4412665_00217"/>
<dbReference type="InterPro" id="IPR021517">
    <property type="entry name" value="DUF3180"/>
</dbReference>
<feature type="region of interest" description="Disordered" evidence="1">
    <location>
        <begin position="1"/>
        <end position="23"/>
    </location>
</feature>
<proteinExistence type="predicted"/>
<protein>
    <submittedName>
        <fullName evidence="3">Protein of uncharacterized function (DUF3180)</fullName>
    </submittedName>
</protein>
<keyword evidence="2" id="KW-1133">Transmembrane helix</keyword>
<evidence type="ECO:0000256" key="1">
    <source>
        <dbReference type="SAM" id="MobiDB-lite"/>
    </source>
</evidence>
<dbReference type="AlphaFoldDB" id="A0A239W4P9"/>
<evidence type="ECO:0000256" key="2">
    <source>
        <dbReference type="SAM" id="Phobius"/>
    </source>
</evidence>
<dbReference type="EMBL" id="LT906441">
    <property type="protein sequence ID" value="SNV28980.1"/>
    <property type="molecule type" value="Genomic_DNA"/>
</dbReference>
<organism evidence="3 4">
    <name type="scientific">Cutibacterium granulosum</name>
    <dbReference type="NCBI Taxonomy" id="33011"/>
    <lineage>
        <taxon>Bacteria</taxon>
        <taxon>Bacillati</taxon>
        <taxon>Actinomycetota</taxon>
        <taxon>Actinomycetes</taxon>
        <taxon>Propionibacteriales</taxon>
        <taxon>Propionibacteriaceae</taxon>
        <taxon>Cutibacterium</taxon>
    </lineage>
</organism>
<feature type="transmembrane region" description="Helical" evidence="2">
    <location>
        <begin position="137"/>
        <end position="157"/>
    </location>
</feature>
<dbReference type="GeneID" id="85154615"/>
<feature type="transmembrane region" description="Helical" evidence="2">
    <location>
        <begin position="30"/>
        <end position="50"/>
    </location>
</feature>
<accession>A0A239W4P9</accession>
<dbReference type="Proteomes" id="UP000215332">
    <property type="component" value="Chromosome 1"/>
</dbReference>